<gene>
    <name evidence="1" type="ORF">SAMN05421831_10998</name>
</gene>
<dbReference type="Proteomes" id="UP000242999">
    <property type="component" value="Unassembled WGS sequence"/>
</dbReference>
<dbReference type="STRING" id="64971.SAMN05421831_10998"/>
<sequence length="171" mass="19181">MRIDLNQHQAQAFNISQVGLSELPKKDFQQILQGTRSYLENSYSQIENYKNNPVNDTYAEVVVDSQVVATLDNNGYLTTSNAFYAKYQAVLDAGINPPGVPKGPELAQARAEFIAQLTGGRIRQHENAMDQTAYEQADKPFVSLNIEGMLQDPLSLDRMKIEQARRIFELG</sequence>
<name>A0A1H6TJM3_9GAMM</name>
<protein>
    <submittedName>
        <fullName evidence="1">Uncharacterized protein</fullName>
    </submittedName>
</protein>
<evidence type="ECO:0000313" key="1">
    <source>
        <dbReference type="EMBL" id="SEI75952.1"/>
    </source>
</evidence>
<dbReference type="OrthoDB" id="5454611at2"/>
<dbReference type="AlphaFoldDB" id="A0A1H6TJM3"/>
<proteinExistence type="predicted"/>
<organism evidence="1 2">
    <name type="scientific">Allopseudospirillum japonicum</name>
    <dbReference type="NCBI Taxonomy" id="64971"/>
    <lineage>
        <taxon>Bacteria</taxon>
        <taxon>Pseudomonadati</taxon>
        <taxon>Pseudomonadota</taxon>
        <taxon>Gammaproteobacteria</taxon>
        <taxon>Oceanospirillales</taxon>
        <taxon>Oceanospirillaceae</taxon>
        <taxon>Allopseudospirillum</taxon>
    </lineage>
</organism>
<dbReference type="EMBL" id="FNYH01000009">
    <property type="protein sequence ID" value="SEI75952.1"/>
    <property type="molecule type" value="Genomic_DNA"/>
</dbReference>
<keyword evidence="2" id="KW-1185">Reference proteome</keyword>
<evidence type="ECO:0000313" key="2">
    <source>
        <dbReference type="Proteomes" id="UP000242999"/>
    </source>
</evidence>
<accession>A0A1H6TJM3</accession>
<reference evidence="2" key="1">
    <citation type="submission" date="2016-10" db="EMBL/GenBank/DDBJ databases">
        <authorList>
            <person name="Varghese N."/>
            <person name="Submissions S."/>
        </authorList>
    </citation>
    <scope>NUCLEOTIDE SEQUENCE [LARGE SCALE GENOMIC DNA]</scope>
    <source>
        <strain evidence="2">DSM 7165</strain>
    </source>
</reference>
<dbReference type="RefSeq" id="WP_093310750.1">
    <property type="nucleotide sequence ID" value="NZ_FNYH01000009.1"/>
</dbReference>